<keyword evidence="1" id="KW-0812">Transmembrane</keyword>
<name>A0A411MQF2_9PSED</name>
<evidence type="ECO:0000256" key="1">
    <source>
        <dbReference type="SAM" id="Phobius"/>
    </source>
</evidence>
<keyword evidence="1" id="KW-1133">Transmembrane helix</keyword>
<feature type="transmembrane region" description="Helical" evidence="1">
    <location>
        <begin position="334"/>
        <end position="353"/>
    </location>
</feature>
<keyword evidence="1" id="KW-0472">Membrane</keyword>
<dbReference type="KEGG" id="ptk:EXN22_25570"/>
<dbReference type="RefSeq" id="WP_130266638.1">
    <property type="nucleotide sequence ID" value="NZ_CP035952.1"/>
</dbReference>
<dbReference type="GO" id="GO:0005886">
    <property type="term" value="C:plasma membrane"/>
    <property type="evidence" value="ECO:0007669"/>
    <property type="project" value="TreeGrafter"/>
</dbReference>
<accession>A0A411MQF2</accession>
<feature type="transmembrane region" description="Helical" evidence="1">
    <location>
        <begin position="7"/>
        <end position="30"/>
    </location>
</feature>
<protein>
    <submittedName>
        <fullName evidence="2">Cell envelope integrity protein CreD</fullName>
    </submittedName>
</protein>
<feature type="transmembrane region" description="Helical" evidence="1">
    <location>
        <begin position="359"/>
        <end position="378"/>
    </location>
</feature>
<dbReference type="InterPro" id="IPR010364">
    <property type="entry name" value="Uncharacterised_IM_CreD"/>
</dbReference>
<reference evidence="2 3" key="1">
    <citation type="submission" date="2019-02" db="EMBL/GenBank/DDBJ databases">
        <title>Complete genome sequence of Pseudomonas sp. SNU WT1 isolated from rainbow trout.</title>
        <authorList>
            <person name="Oh W.T."/>
            <person name="Park S.C."/>
        </authorList>
    </citation>
    <scope>NUCLEOTIDE SEQUENCE [LARGE SCALE GENOMIC DNA]</scope>
    <source>
        <strain evidence="2 3">SNU WT1</strain>
    </source>
</reference>
<dbReference type="PANTHER" id="PTHR30092">
    <property type="entry name" value="INNER MEMBRANE PROTEIN CRED"/>
    <property type="match status" value="1"/>
</dbReference>
<gene>
    <name evidence="2" type="primary">creD</name>
    <name evidence="2" type="ORF">EXN22_25570</name>
</gene>
<organism evidence="2 3">
    <name type="scientific">Pseudomonas tructae</name>
    <dbReference type="NCBI Taxonomy" id="2518644"/>
    <lineage>
        <taxon>Bacteria</taxon>
        <taxon>Pseudomonadati</taxon>
        <taxon>Pseudomonadota</taxon>
        <taxon>Gammaproteobacteria</taxon>
        <taxon>Pseudomonadales</taxon>
        <taxon>Pseudomonadaceae</taxon>
        <taxon>Pseudomonas</taxon>
    </lineage>
</organism>
<dbReference type="AlphaFoldDB" id="A0A411MQF2"/>
<sequence>MNRKLSYKLAVIGFLIVLLLVPLFMIGGLIQDRQYQRDSVVRDIAQSSSFAQQITGPMLVVPYRKIERRWKTEEGKSFQEISQVNGHLYFLPETFDLNANIDTELRSRGIYEARLFHANSHINGHFEIPANWGITEDFEDYRFEPAFLVVGISDIRGIEKGLQLQLNDQRLDFAAGTKLGWMSGGVHALLPGVDGKVKSVLNYAFDLSLQGTEQLQVLPVGRTTSVAMAANWPHPSFDGNYLPVSRKIDAGGFSARWQTSFFSTNLEDALTQCVVNDKCNMFNGRAFGVSFIDPVDQYLKSERAIKYALLFIALTFAGFFLFEVLKGLSVHPIQYGLVGVALAFFYLLLLSLSEHLGFAMAYGLSAMGCVLLIGFYLCHVLHSAFRGMGFALGLAMLYGMLYGLLTAEDYALLMGSLLLFALLGVFMVLTRRLDWYGVGQVRLP</sequence>
<dbReference type="Proteomes" id="UP000291130">
    <property type="component" value="Chromosome"/>
</dbReference>
<proteinExistence type="predicted"/>
<keyword evidence="3" id="KW-1185">Reference proteome</keyword>
<dbReference type="NCBIfam" id="NF008712">
    <property type="entry name" value="PRK11715.1-1"/>
    <property type="match status" value="1"/>
</dbReference>
<dbReference type="EMBL" id="CP035952">
    <property type="protein sequence ID" value="QBF28890.1"/>
    <property type="molecule type" value="Genomic_DNA"/>
</dbReference>
<dbReference type="Pfam" id="PF06123">
    <property type="entry name" value="CreD"/>
    <property type="match status" value="1"/>
</dbReference>
<feature type="transmembrane region" description="Helical" evidence="1">
    <location>
        <begin position="385"/>
        <end position="404"/>
    </location>
</feature>
<dbReference type="OrthoDB" id="9791851at2"/>
<feature type="transmembrane region" description="Helical" evidence="1">
    <location>
        <begin position="410"/>
        <end position="429"/>
    </location>
</feature>
<evidence type="ECO:0000313" key="2">
    <source>
        <dbReference type="EMBL" id="QBF28890.1"/>
    </source>
</evidence>
<feature type="transmembrane region" description="Helical" evidence="1">
    <location>
        <begin position="304"/>
        <end position="322"/>
    </location>
</feature>
<dbReference type="PIRSF" id="PIRSF004548">
    <property type="entry name" value="CreD"/>
    <property type="match status" value="1"/>
</dbReference>
<dbReference type="PANTHER" id="PTHR30092:SF0">
    <property type="entry name" value="INNER MEMBRANE PROTEIN CRED"/>
    <property type="match status" value="1"/>
</dbReference>
<evidence type="ECO:0000313" key="3">
    <source>
        <dbReference type="Proteomes" id="UP000291130"/>
    </source>
</evidence>